<name>A0A345L151_9CAUD</name>
<reference evidence="2" key="1">
    <citation type="submission" date="2018-06" db="EMBL/GenBank/DDBJ databases">
        <authorList>
            <person name="Zhirakovskaya E."/>
        </authorList>
    </citation>
    <scope>NUCLEOTIDE SEQUENCE [LARGE SCALE GENOMIC DNA]</scope>
</reference>
<dbReference type="RefSeq" id="YP_009806891.1">
    <property type="nucleotide sequence ID" value="NC_048018.1"/>
</dbReference>
<dbReference type="EMBL" id="MH536812">
    <property type="protein sequence ID" value="AXH49003.1"/>
    <property type="molecule type" value="Genomic_DNA"/>
</dbReference>
<gene>
    <name evidence="1" type="primary">43</name>
    <name evidence="1" type="ORF">SEA_APRICOT_43</name>
</gene>
<keyword evidence="2" id="KW-1185">Reference proteome</keyword>
<evidence type="ECO:0000313" key="2">
    <source>
        <dbReference type="Proteomes" id="UP000258434"/>
    </source>
</evidence>
<protein>
    <submittedName>
        <fullName evidence="1">Uncharacterized protein</fullName>
    </submittedName>
</protein>
<sequence length="56" mass="6275">MSAYGPTDKGVIAYEMLQQGISLRHWHEVETGCSYESKETLCDECARLADEAEGHQ</sequence>
<proteinExistence type="predicted"/>
<dbReference type="Proteomes" id="UP000258434">
    <property type="component" value="Segment"/>
</dbReference>
<dbReference type="KEGG" id="vg:54997765"/>
<accession>A0A345L151</accession>
<evidence type="ECO:0000313" key="1">
    <source>
        <dbReference type="EMBL" id="AXH49003.1"/>
    </source>
</evidence>
<dbReference type="GeneID" id="54997765"/>
<organism evidence="1 2">
    <name type="scientific">Gordonia phage Apricot</name>
    <dbReference type="NCBI Taxonomy" id="2250319"/>
    <lineage>
        <taxon>Viruses</taxon>
        <taxon>Duplodnaviria</taxon>
        <taxon>Heunggongvirae</taxon>
        <taxon>Uroviricota</taxon>
        <taxon>Caudoviricetes</taxon>
        <taxon>Apricotvirus</taxon>
        <taxon>Apricotvirus apricot</taxon>
    </lineage>
</organism>